<keyword evidence="3" id="KW-1185">Reference proteome</keyword>
<name>A0AAV6II51_9ERIC</name>
<evidence type="ECO:0000313" key="3">
    <source>
        <dbReference type="Proteomes" id="UP000823749"/>
    </source>
</evidence>
<protein>
    <submittedName>
        <fullName evidence="2">Uncharacterized protein</fullName>
    </submittedName>
</protein>
<dbReference type="Proteomes" id="UP000823749">
    <property type="component" value="Chromosome 10"/>
</dbReference>
<comment type="caution">
    <text evidence="2">The sequence shown here is derived from an EMBL/GenBank/DDBJ whole genome shotgun (WGS) entry which is preliminary data.</text>
</comment>
<evidence type="ECO:0000256" key="1">
    <source>
        <dbReference type="SAM" id="MobiDB-lite"/>
    </source>
</evidence>
<evidence type="ECO:0000313" key="2">
    <source>
        <dbReference type="EMBL" id="KAG5528356.1"/>
    </source>
</evidence>
<dbReference type="AlphaFoldDB" id="A0AAV6II51"/>
<feature type="region of interest" description="Disordered" evidence="1">
    <location>
        <begin position="20"/>
        <end position="55"/>
    </location>
</feature>
<proteinExistence type="predicted"/>
<organism evidence="2 3">
    <name type="scientific">Rhododendron griersonianum</name>
    <dbReference type="NCBI Taxonomy" id="479676"/>
    <lineage>
        <taxon>Eukaryota</taxon>
        <taxon>Viridiplantae</taxon>
        <taxon>Streptophyta</taxon>
        <taxon>Embryophyta</taxon>
        <taxon>Tracheophyta</taxon>
        <taxon>Spermatophyta</taxon>
        <taxon>Magnoliopsida</taxon>
        <taxon>eudicotyledons</taxon>
        <taxon>Gunneridae</taxon>
        <taxon>Pentapetalae</taxon>
        <taxon>asterids</taxon>
        <taxon>Ericales</taxon>
        <taxon>Ericaceae</taxon>
        <taxon>Ericoideae</taxon>
        <taxon>Rhodoreae</taxon>
        <taxon>Rhododendron</taxon>
    </lineage>
</organism>
<accession>A0AAV6II51</accession>
<sequence length="55" mass="6157">MFSTTLYGTLKVAFYEDHCDPTSAKHPGNQKWNNKDGDSDKAIQIPTRPQNGKGF</sequence>
<gene>
    <name evidence="2" type="ORF">RHGRI_029132</name>
</gene>
<reference evidence="2" key="1">
    <citation type="submission" date="2020-08" db="EMBL/GenBank/DDBJ databases">
        <title>Plant Genome Project.</title>
        <authorList>
            <person name="Zhang R.-G."/>
        </authorList>
    </citation>
    <scope>NUCLEOTIDE SEQUENCE</scope>
    <source>
        <strain evidence="2">WSP0</strain>
        <tissue evidence="2">Leaf</tissue>
    </source>
</reference>
<dbReference type="EMBL" id="JACTNZ010000010">
    <property type="protein sequence ID" value="KAG5528356.1"/>
    <property type="molecule type" value="Genomic_DNA"/>
</dbReference>